<feature type="region of interest" description="Disordered" evidence="2">
    <location>
        <begin position="59"/>
        <end position="113"/>
    </location>
</feature>
<comment type="caution">
    <text evidence="3">The sequence shown here is derived from an EMBL/GenBank/DDBJ whole genome shotgun (WGS) entry which is preliminary data.</text>
</comment>
<dbReference type="InterPro" id="IPR002110">
    <property type="entry name" value="Ankyrin_rpt"/>
</dbReference>
<dbReference type="Proteomes" id="UP001156613">
    <property type="component" value="Unassembled WGS sequence"/>
</dbReference>
<keyword evidence="4" id="KW-1185">Reference proteome</keyword>
<evidence type="ECO:0000313" key="4">
    <source>
        <dbReference type="Proteomes" id="UP001156613"/>
    </source>
</evidence>
<feature type="compositionally biased region" description="Acidic residues" evidence="2">
    <location>
        <begin position="60"/>
        <end position="70"/>
    </location>
</feature>
<gene>
    <name evidence="3" type="ORF">GCM10010937_28840</name>
</gene>
<proteinExistence type="predicted"/>
<feature type="repeat" description="ANK" evidence="1">
    <location>
        <begin position="109"/>
        <end position="141"/>
    </location>
</feature>
<organism evidence="3 4">
    <name type="scientific">Gluconobacter japonicus</name>
    <dbReference type="NCBI Taxonomy" id="376620"/>
    <lineage>
        <taxon>Bacteria</taxon>
        <taxon>Pseudomonadati</taxon>
        <taxon>Pseudomonadota</taxon>
        <taxon>Alphaproteobacteria</taxon>
        <taxon>Acetobacterales</taxon>
        <taxon>Acetobacteraceae</taxon>
        <taxon>Gluconobacter</taxon>
    </lineage>
</organism>
<dbReference type="InterPro" id="IPR036770">
    <property type="entry name" value="Ankyrin_rpt-contain_sf"/>
</dbReference>
<evidence type="ECO:0008006" key="5">
    <source>
        <dbReference type="Google" id="ProtNLM"/>
    </source>
</evidence>
<dbReference type="EMBL" id="BSNT01000075">
    <property type="protein sequence ID" value="GLQ61081.1"/>
    <property type="molecule type" value="Genomic_DNA"/>
</dbReference>
<feature type="region of interest" description="Disordered" evidence="2">
    <location>
        <begin position="181"/>
        <end position="229"/>
    </location>
</feature>
<dbReference type="SUPFAM" id="SSF48403">
    <property type="entry name" value="Ankyrin repeat"/>
    <property type="match status" value="1"/>
</dbReference>
<evidence type="ECO:0000256" key="2">
    <source>
        <dbReference type="SAM" id="MobiDB-lite"/>
    </source>
</evidence>
<keyword evidence="1" id="KW-0040">ANK repeat</keyword>
<sequence>MLRRVTSWGRRFWRLAQDFRSQYIDPMRLPLTLPRLLLIAALAATPTIFVPWHSAHAQDADDAEAEQEAEESAKKAEARKAAKRAAPPSALPGAEASDDDAGHARTDTNPTTALFDAVNRGSLNAAKEALNRGADMNAHNILDQTPLDMAIDLNRNDIMFLLLSMRTYNPDGRLETSVQDSGVQMKGGSGHLTIGGSAATSSRKKVAPRFDEKGASTDPASGFLGFAGR</sequence>
<reference evidence="4" key="1">
    <citation type="journal article" date="2019" name="Int. J. Syst. Evol. Microbiol.">
        <title>The Global Catalogue of Microorganisms (GCM) 10K type strain sequencing project: providing services to taxonomists for standard genome sequencing and annotation.</title>
        <authorList>
            <consortium name="The Broad Institute Genomics Platform"/>
            <consortium name="The Broad Institute Genome Sequencing Center for Infectious Disease"/>
            <person name="Wu L."/>
            <person name="Ma J."/>
        </authorList>
    </citation>
    <scope>NUCLEOTIDE SEQUENCE [LARGE SCALE GENOMIC DNA]</scope>
    <source>
        <strain evidence="4">NBRC 3271</strain>
    </source>
</reference>
<dbReference type="Gene3D" id="1.25.40.20">
    <property type="entry name" value="Ankyrin repeat-containing domain"/>
    <property type="match status" value="1"/>
</dbReference>
<evidence type="ECO:0000313" key="3">
    <source>
        <dbReference type="EMBL" id="GLQ61081.1"/>
    </source>
</evidence>
<name>A0ABQ5WNP0_GLUJA</name>
<protein>
    <recommendedName>
        <fullName evidence="5">Ankyrin</fullName>
    </recommendedName>
</protein>
<dbReference type="PROSITE" id="PS50088">
    <property type="entry name" value="ANK_REPEAT"/>
    <property type="match status" value="1"/>
</dbReference>
<accession>A0ABQ5WNP0</accession>
<feature type="compositionally biased region" description="Basic and acidic residues" evidence="2">
    <location>
        <begin position="71"/>
        <end position="80"/>
    </location>
</feature>
<evidence type="ECO:0000256" key="1">
    <source>
        <dbReference type="PROSITE-ProRule" id="PRU00023"/>
    </source>
</evidence>